<dbReference type="Proteomes" id="UP000002035">
    <property type="component" value="Unassembled WGS sequence"/>
</dbReference>
<dbReference type="GeneID" id="9229175"/>
<dbReference type="AlphaFoldDB" id="C5FIG7"/>
<reference evidence="2" key="1">
    <citation type="journal article" date="2012" name="MBio">
        <title>Comparative genome analysis of Trichophyton rubrum and related dermatophytes reveals candidate genes involved in infection.</title>
        <authorList>
            <person name="Martinez D.A."/>
            <person name="Oliver B.G."/>
            <person name="Graeser Y."/>
            <person name="Goldberg J.M."/>
            <person name="Li W."/>
            <person name="Martinez-Rossi N.M."/>
            <person name="Monod M."/>
            <person name="Shelest E."/>
            <person name="Barton R.C."/>
            <person name="Birch E."/>
            <person name="Brakhage A.A."/>
            <person name="Chen Z."/>
            <person name="Gurr S.J."/>
            <person name="Heiman D."/>
            <person name="Heitman J."/>
            <person name="Kosti I."/>
            <person name="Rossi A."/>
            <person name="Saif S."/>
            <person name="Samalova M."/>
            <person name="Saunders C.W."/>
            <person name="Shea T."/>
            <person name="Summerbell R.C."/>
            <person name="Xu J."/>
            <person name="Young S."/>
            <person name="Zeng Q."/>
            <person name="Birren B.W."/>
            <person name="Cuomo C.A."/>
            <person name="White T.C."/>
        </authorList>
    </citation>
    <scope>NUCLEOTIDE SEQUENCE [LARGE SCALE GENOMIC DNA]</scope>
    <source>
        <strain evidence="2">ATCC MYA-4605 / CBS 113480</strain>
    </source>
</reference>
<dbReference type="VEuPathDB" id="FungiDB:MCYG_02055"/>
<gene>
    <name evidence="1" type="ORF">MCYG_02055</name>
</gene>
<dbReference type="RefSeq" id="XP_002849121.1">
    <property type="nucleotide sequence ID" value="XM_002849075.1"/>
</dbReference>
<name>C5FIG7_ARTOC</name>
<proteinExistence type="predicted"/>
<dbReference type="EMBL" id="DS995702">
    <property type="protein sequence ID" value="EEQ29236.1"/>
    <property type="molecule type" value="Genomic_DNA"/>
</dbReference>
<protein>
    <submittedName>
        <fullName evidence="1">Uncharacterized protein</fullName>
    </submittedName>
</protein>
<keyword evidence="2" id="KW-1185">Reference proteome</keyword>
<accession>C5FIG7</accession>
<evidence type="ECO:0000313" key="1">
    <source>
        <dbReference type="EMBL" id="EEQ29236.1"/>
    </source>
</evidence>
<dbReference type="OrthoDB" id="4174403at2759"/>
<evidence type="ECO:0000313" key="2">
    <source>
        <dbReference type="Proteomes" id="UP000002035"/>
    </source>
</evidence>
<dbReference type="HOGENOM" id="CLU_2256599_0_0_1"/>
<organism evidence="1 2">
    <name type="scientific">Arthroderma otae (strain ATCC MYA-4605 / CBS 113480)</name>
    <name type="common">Microsporum canis</name>
    <dbReference type="NCBI Taxonomy" id="554155"/>
    <lineage>
        <taxon>Eukaryota</taxon>
        <taxon>Fungi</taxon>
        <taxon>Dikarya</taxon>
        <taxon>Ascomycota</taxon>
        <taxon>Pezizomycotina</taxon>
        <taxon>Eurotiomycetes</taxon>
        <taxon>Eurotiomycetidae</taxon>
        <taxon>Onygenales</taxon>
        <taxon>Arthrodermataceae</taxon>
        <taxon>Microsporum</taxon>
    </lineage>
</organism>
<sequence>MASLGISKYFHPDTGRLRDDILSPTQTALDSMCEYEVHGNAPWYRSIQRISDKLILKAQKWLDKEDEDENKRRPQETPILCDGESNIAVRRILLERREGDAYGDGEDDLY</sequence>